<dbReference type="AlphaFoldDB" id="A0A848L784"/>
<dbReference type="PANTHER" id="PTHR33392:SF6">
    <property type="entry name" value="POLYISOPRENYL-TEICHOIC ACID--PEPTIDOGLYCAN TEICHOIC ACID TRANSFERASE TAGU"/>
    <property type="match status" value="1"/>
</dbReference>
<name>A0A848L784_9ACTN</name>
<dbReference type="Proteomes" id="UP000550729">
    <property type="component" value="Unassembled WGS sequence"/>
</dbReference>
<protein>
    <submittedName>
        <fullName evidence="3">LCP family protein</fullName>
    </submittedName>
</protein>
<evidence type="ECO:0000256" key="1">
    <source>
        <dbReference type="ARBA" id="ARBA00006068"/>
    </source>
</evidence>
<dbReference type="PANTHER" id="PTHR33392">
    <property type="entry name" value="POLYISOPRENYL-TEICHOIC ACID--PEPTIDOGLYCAN TEICHOIC ACID TRANSFERASE TAGU"/>
    <property type="match status" value="1"/>
</dbReference>
<dbReference type="Gene3D" id="3.40.630.190">
    <property type="entry name" value="LCP protein"/>
    <property type="match status" value="1"/>
</dbReference>
<evidence type="ECO:0000313" key="4">
    <source>
        <dbReference type="Proteomes" id="UP000550729"/>
    </source>
</evidence>
<sequence length="307" mass="32544">MLVVLLVGTSVGAVFYYDHKLHRVSALSDYAGRVADTPGTNWLIVGTDSRADLSQAQKNELATGDSDGSRTDTIMLVHKPTSGKAMIISIPRDLYVPIPGQGSHKINSAFNFGGPHLLVQTVETLSGVHIDHFGEIGFGGFDTLVDAIGGVHICITQALNDPKAGLRLSAGCHDLNGQQALGLVRTRAFPNADLERVVNQRKFLSALMSKAISPGVLLNPFKLFPFINGAIDALTVDQNDHIWDLMSLAWALHSDPITTTLPTGGPVSTDDGDSLAVGTKTKQFFAALAAGHGVDNDLISDQSGVVK</sequence>
<evidence type="ECO:0000259" key="2">
    <source>
        <dbReference type="Pfam" id="PF03816"/>
    </source>
</evidence>
<dbReference type="InterPro" id="IPR004474">
    <property type="entry name" value="LytR_CpsA_psr"/>
</dbReference>
<organism evidence="3 4">
    <name type="scientific">Gordonia asplenii</name>
    <dbReference type="NCBI Taxonomy" id="2725283"/>
    <lineage>
        <taxon>Bacteria</taxon>
        <taxon>Bacillati</taxon>
        <taxon>Actinomycetota</taxon>
        <taxon>Actinomycetes</taxon>
        <taxon>Mycobacteriales</taxon>
        <taxon>Gordoniaceae</taxon>
        <taxon>Gordonia</taxon>
    </lineage>
</organism>
<evidence type="ECO:0000313" key="3">
    <source>
        <dbReference type="EMBL" id="NMO04371.1"/>
    </source>
</evidence>
<dbReference type="InterPro" id="IPR050922">
    <property type="entry name" value="LytR/CpsA/Psr_CW_biosynth"/>
</dbReference>
<proteinExistence type="inferred from homology"/>
<dbReference type="EMBL" id="JABBNB010000034">
    <property type="protein sequence ID" value="NMO04371.1"/>
    <property type="molecule type" value="Genomic_DNA"/>
</dbReference>
<dbReference type="Pfam" id="PF03816">
    <property type="entry name" value="LytR_cpsA_psr"/>
    <property type="match status" value="1"/>
</dbReference>
<gene>
    <name evidence="3" type="ORF">HH308_24430</name>
</gene>
<comment type="similarity">
    <text evidence="1">Belongs to the LytR/CpsA/Psr (LCP) family.</text>
</comment>
<keyword evidence="4" id="KW-1185">Reference proteome</keyword>
<reference evidence="3 4" key="1">
    <citation type="submission" date="2020-04" db="EMBL/GenBank/DDBJ databases">
        <title>Gordonia sp. nov. TBRC 11910.</title>
        <authorList>
            <person name="Suriyachadkun C."/>
        </authorList>
    </citation>
    <scope>NUCLEOTIDE SEQUENCE [LARGE SCALE GENOMIC DNA]</scope>
    <source>
        <strain evidence="3 4">TBRC 11910</strain>
    </source>
</reference>
<comment type="caution">
    <text evidence="3">The sequence shown here is derived from an EMBL/GenBank/DDBJ whole genome shotgun (WGS) entry which is preliminary data.</text>
</comment>
<feature type="domain" description="Cell envelope-related transcriptional attenuator" evidence="2">
    <location>
        <begin position="70"/>
        <end position="212"/>
    </location>
</feature>
<dbReference type="NCBIfam" id="TIGR00350">
    <property type="entry name" value="lytR_cpsA_psr"/>
    <property type="match status" value="1"/>
</dbReference>
<accession>A0A848L784</accession>